<keyword evidence="4 6" id="KW-1133">Transmembrane helix</keyword>
<evidence type="ECO:0000256" key="3">
    <source>
        <dbReference type="ARBA" id="ARBA00022692"/>
    </source>
</evidence>
<evidence type="ECO:0000256" key="1">
    <source>
        <dbReference type="ARBA" id="ARBA00004141"/>
    </source>
</evidence>
<feature type="transmembrane region" description="Helical" evidence="6">
    <location>
        <begin position="430"/>
        <end position="450"/>
    </location>
</feature>
<feature type="transmembrane region" description="Helical" evidence="6">
    <location>
        <begin position="43"/>
        <end position="64"/>
    </location>
</feature>
<feature type="transmembrane region" description="Helical" evidence="6">
    <location>
        <begin position="261"/>
        <end position="284"/>
    </location>
</feature>
<dbReference type="InterPro" id="IPR036259">
    <property type="entry name" value="MFS_trans_sf"/>
</dbReference>
<dbReference type="Gene3D" id="1.20.1250.20">
    <property type="entry name" value="MFS general substrate transporter like domains"/>
    <property type="match status" value="1"/>
</dbReference>
<dbReference type="GO" id="GO:0022857">
    <property type="term" value="F:transmembrane transporter activity"/>
    <property type="evidence" value="ECO:0007669"/>
    <property type="project" value="InterPro"/>
</dbReference>
<name>A0A7C4X8B8_UNCW3</name>
<dbReference type="PRINTS" id="PR01036">
    <property type="entry name" value="TCRTETB"/>
</dbReference>
<keyword evidence="3 6" id="KW-0812">Transmembrane</keyword>
<evidence type="ECO:0000256" key="5">
    <source>
        <dbReference type="ARBA" id="ARBA00023136"/>
    </source>
</evidence>
<dbReference type="PROSITE" id="PS50850">
    <property type="entry name" value="MFS"/>
    <property type="match status" value="1"/>
</dbReference>
<comment type="subcellular location">
    <subcellularLocation>
        <location evidence="1">Membrane</location>
        <topology evidence="1">Multi-pass membrane protein</topology>
    </subcellularLocation>
</comment>
<feature type="transmembrane region" description="Helical" evidence="6">
    <location>
        <begin position="105"/>
        <end position="128"/>
    </location>
</feature>
<feature type="transmembrane region" description="Helical" evidence="6">
    <location>
        <begin position="140"/>
        <end position="160"/>
    </location>
</feature>
<comment type="caution">
    <text evidence="8">The sequence shown here is derived from an EMBL/GenBank/DDBJ whole genome shotgun (WGS) entry which is preliminary data.</text>
</comment>
<feature type="transmembrane region" description="Helical" evidence="6">
    <location>
        <begin position="390"/>
        <end position="410"/>
    </location>
</feature>
<dbReference type="Pfam" id="PF07690">
    <property type="entry name" value="MFS_1"/>
    <property type="match status" value="1"/>
</dbReference>
<organism evidence="8">
    <name type="scientific">candidate division WOR-3 bacterium</name>
    <dbReference type="NCBI Taxonomy" id="2052148"/>
    <lineage>
        <taxon>Bacteria</taxon>
        <taxon>Bacteria division WOR-3</taxon>
    </lineage>
</organism>
<evidence type="ECO:0000256" key="4">
    <source>
        <dbReference type="ARBA" id="ARBA00022989"/>
    </source>
</evidence>
<dbReference type="InterPro" id="IPR005829">
    <property type="entry name" value="Sugar_transporter_CS"/>
</dbReference>
<dbReference type="EMBL" id="DTGZ01000046">
    <property type="protein sequence ID" value="HGV97172.1"/>
    <property type="molecule type" value="Genomic_DNA"/>
</dbReference>
<dbReference type="PANTHER" id="PTHR42718">
    <property type="entry name" value="MAJOR FACILITATOR SUPERFAMILY MULTIDRUG TRANSPORTER MFSC"/>
    <property type="match status" value="1"/>
</dbReference>
<keyword evidence="2" id="KW-0813">Transport</keyword>
<feature type="transmembrane region" description="Helical" evidence="6">
    <location>
        <begin position="326"/>
        <end position="344"/>
    </location>
</feature>
<dbReference type="AlphaFoldDB" id="A0A7C4X8B8"/>
<evidence type="ECO:0000256" key="6">
    <source>
        <dbReference type="SAM" id="Phobius"/>
    </source>
</evidence>
<accession>A0A7C4X8B8</accession>
<dbReference type="PANTHER" id="PTHR42718:SF9">
    <property type="entry name" value="MAJOR FACILITATOR SUPERFAMILY MULTIDRUG TRANSPORTER MFSC"/>
    <property type="match status" value="1"/>
</dbReference>
<dbReference type="InterPro" id="IPR011701">
    <property type="entry name" value="MFS"/>
</dbReference>
<dbReference type="SUPFAM" id="SSF103473">
    <property type="entry name" value="MFS general substrate transporter"/>
    <property type="match status" value="1"/>
</dbReference>
<feature type="transmembrane region" description="Helical" evidence="6">
    <location>
        <begin position="166"/>
        <end position="184"/>
    </location>
</feature>
<evidence type="ECO:0000313" key="8">
    <source>
        <dbReference type="EMBL" id="HGV97172.1"/>
    </source>
</evidence>
<dbReference type="Gene3D" id="1.20.1720.10">
    <property type="entry name" value="Multidrug resistance protein D"/>
    <property type="match status" value="1"/>
</dbReference>
<reference evidence="8" key="1">
    <citation type="journal article" date="2020" name="mSystems">
        <title>Genome- and Community-Level Interaction Insights into Carbon Utilization and Element Cycling Functions of Hydrothermarchaeota in Hydrothermal Sediment.</title>
        <authorList>
            <person name="Zhou Z."/>
            <person name="Liu Y."/>
            <person name="Xu W."/>
            <person name="Pan J."/>
            <person name="Luo Z.H."/>
            <person name="Li M."/>
        </authorList>
    </citation>
    <scope>NUCLEOTIDE SEQUENCE [LARGE SCALE GENOMIC DNA]</scope>
    <source>
        <strain evidence="8">SpSt-774</strain>
    </source>
</reference>
<feature type="transmembrane region" description="Helical" evidence="6">
    <location>
        <begin position="76"/>
        <end position="93"/>
    </location>
</feature>
<feature type="domain" description="Major facilitator superfamily (MFS) profile" evidence="7">
    <location>
        <begin position="10"/>
        <end position="457"/>
    </location>
</feature>
<dbReference type="CDD" id="cd17321">
    <property type="entry name" value="MFS_MMR_MDR_like"/>
    <property type="match status" value="1"/>
</dbReference>
<feature type="transmembrane region" description="Helical" evidence="6">
    <location>
        <begin position="296"/>
        <end position="314"/>
    </location>
</feature>
<dbReference type="GO" id="GO:0016020">
    <property type="term" value="C:membrane"/>
    <property type="evidence" value="ECO:0007669"/>
    <property type="project" value="UniProtKB-SubCell"/>
</dbReference>
<evidence type="ECO:0000256" key="2">
    <source>
        <dbReference type="ARBA" id="ARBA00022448"/>
    </source>
</evidence>
<feature type="transmembrane region" description="Helical" evidence="6">
    <location>
        <begin position="196"/>
        <end position="215"/>
    </location>
</feature>
<keyword evidence="5 6" id="KW-0472">Membrane</keyword>
<sequence>MARQSERIVALFTTTVASFLTPFMGSAVNIALPQIGREFNMDAIVLSWVPTVYLLTAAMLLVPMGRISDIWGRRRIFLLGIIVYTLASFFIGLTKETTFFISWRIFQGIGGAMLFSTSVAILTSVFPVQERGRALGINVAGVYLGLSVGPFLGGILTHYFTWRSIFYLNALLGVLIFLFVIIMLKVEFTEAKGESFDYLGSFLYALMLFFTMYGITIIPGFSGFLFLIAGILLFVAFLFFEMGARSPIFDIQLFKKNTVFAFSNLAALINYSATNAVGFLLSLYLQFIKNYSPQKAGTILVAQPLVMAIFSPLAGRLSDKTEPCTIASLGMSLTAVGLFLFGFLKEQTSVLNVIANLLFLGFGFALFSSPNTNAVMSSVERKYYGVGSSTLATMRLLGQMFSMGFVMLLLTLNMGRVKITPEHFPLFLKTIRLAFFVFTGLCIIGIYASLKRGRVDRQ</sequence>
<dbReference type="InterPro" id="IPR020846">
    <property type="entry name" value="MFS_dom"/>
</dbReference>
<proteinExistence type="predicted"/>
<evidence type="ECO:0000259" key="7">
    <source>
        <dbReference type="PROSITE" id="PS50850"/>
    </source>
</evidence>
<dbReference type="FunFam" id="1.20.1250.20:FF:000503">
    <property type="entry name" value="Drug resistance transporter, EmrB/QacA subfamily"/>
    <property type="match status" value="1"/>
</dbReference>
<feature type="transmembrane region" description="Helical" evidence="6">
    <location>
        <begin position="350"/>
        <end position="369"/>
    </location>
</feature>
<dbReference type="PROSITE" id="PS00216">
    <property type="entry name" value="SUGAR_TRANSPORT_1"/>
    <property type="match status" value="1"/>
</dbReference>
<feature type="transmembrane region" description="Helical" evidence="6">
    <location>
        <begin position="221"/>
        <end position="240"/>
    </location>
</feature>
<gene>
    <name evidence="8" type="ORF">ENV60_02620</name>
</gene>
<protein>
    <submittedName>
        <fullName evidence="8">MFS transporter</fullName>
    </submittedName>
</protein>